<evidence type="ECO:0000313" key="1">
    <source>
        <dbReference type="EMBL" id="KAI5394979.1"/>
    </source>
</evidence>
<dbReference type="EMBL" id="JAMSHJ010000006">
    <property type="protein sequence ID" value="KAI5394979.1"/>
    <property type="molecule type" value="Genomic_DNA"/>
</dbReference>
<protein>
    <submittedName>
        <fullName evidence="1">Uncharacterized protein</fullName>
    </submittedName>
</protein>
<keyword evidence="2" id="KW-1185">Reference proteome</keyword>
<dbReference type="Gramene" id="Psat06G0154900-T1">
    <property type="protein sequence ID" value="KAI5394979.1"/>
    <property type="gene ID" value="KIW84_061549"/>
</dbReference>
<dbReference type="AlphaFoldDB" id="A0A9D4W2U9"/>
<proteinExistence type="predicted"/>
<evidence type="ECO:0000313" key="2">
    <source>
        <dbReference type="Proteomes" id="UP001058974"/>
    </source>
</evidence>
<name>A0A9D4W2U9_PEA</name>
<dbReference type="Proteomes" id="UP001058974">
    <property type="component" value="Chromosome 6"/>
</dbReference>
<sequence>MNEPHGIPCMLEIFHFLCSLFNVVEHMGMSPRSNTIAFDEDVPLFALTLINSAIELGVPLYFPCNIFEDIANLLSKSAFPVNSPLSSLNILALDGLVAIIQGMAERIGKGSLSSAYSVENLEEYTPFWLEICENFTVTTKNARMNYFTLHKTLPCKSVSSQICSTIHKLI</sequence>
<comment type="caution">
    <text evidence="1">The sequence shown here is derived from an EMBL/GenBank/DDBJ whole genome shotgun (WGS) entry which is preliminary data.</text>
</comment>
<gene>
    <name evidence="1" type="ORF">KIW84_061549</name>
</gene>
<reference evidence="1 2" key="1">
    <citation type="journal article" date="2022" name="Nat. Genet.">
        <title>Improved pea reference genome and pan-genome highlight genomic features and evolutionary characteristics.</title>
        <authorList>
            <person name="Yang T."/>
            <person name="Liu R."/>
            <person name="Luo Y."/>
            <person name="Hu S."/>
            <person name="Wang D."/>
            <person name="Wang C."/>
            <person name="Pandey M.K."/>
            <person name="Ge S."/>
            <person name="Xu Q."/>
            <person name="Li N."/>
            <person name="Li G."/>
            <person name="Huang Y."/>
            <person name="Saxena R.K."/>
            <person name="Ji Y."/>
            <person name="Li M."/>
            <person name="Yan X."/>
            <person name="He Y."/>
            <person name="Liu Y."/>
            <person name="Wang X."/>
            <person name="Xiang C."/>
            <person name="Varshney R.K."/>
            <person name="Ding H."/>
            <person name="Gao S."/>
            <person name="Zong X."/>
        </authorList>
    </citation>
    <scope>NUCLEOTIDE SEQUENCE [LARGE SCALE GENOMIC DNA]</scope>
    <source>
        <strain evidence="1 2">cv. Zhongwan 6</strain>
    </source>
</reference>
<accession>A0A9D4W2U9</accession>
<organism evidence="1 2">
    <name type="scientific">Pisum sativum</name>
    <name type="common">Garden pea</name>
    <name type="synonym">Lathyrus oleraceus</name>
    <dbReference type="NCBI Taxonomy" id="3888"/>
    <lineage>
        <taxon>Eukaryota</taxon>
        <taxon>Viridiplantae</taxon>
        <taxon>Streptophyta</taxon>
        <taxon>Embryophyta</taxon>
        <taxon>Tracheophyta</taxon>
        <taxon>Spermatophyta</taxon>
        <taxon>Magnoliopsida</taxon>
        <taxon>eudicotyledons</taxon>
        <taxon>Gunneridae</taxon>
        <taxon>Pentapetalae</taxon>
        <taxon>rosids</taxon>
        <taxon>fabids</taxon>
        <taxon>Fabales</taxon>
        <taxon>Fabaceae</taxon>
        <taxon>Papilionoideae</taxon>
        <taxon>50 kb inversion clade</taxon>
        <taxon>NPAAA clade</taxon>
        <taxon>Hologalegina</taxon>
        <taxon>IRL clade</taxon>
        <taxon>Fabeae</taxon>
        <taxon>Lathyrus</taxon>
    </lineage>
</organism>